<organism evidence="1 2">
    <name type="scientific">Thalassotalea litorea</name>
    <dbReference type="NCBI Taxonomy" id="2020715"/>
    <lineage>
        <taxon>Bacteria</taxon>
        <taxon>Pseudomonadati</taxon>
        <taxon>Pseudomonadota</taxon>
        <taxon>Gammaproteobacteria</taxon>
        <taxon>Alteromonadales</taxon>
        <taxon>Colwelliaceae</taxon>
        <taxon>Thalassotalea</taxon>
    </lineage>
</organism>
<name>A0A5R9IKR3_9GAMM</name>
<gene>
    <name evidence="1" type="ORF">FE810_13810</name>
</gene>
<keyword evidence="2" id="KW-1185">Reference proteome</keyword>
<dbReference type="EMBL" id="VCBC01000014">
    <property type="protein sequence ID" value="TLU61887.1"/>
    <property type="molecule type" value="Genomic_DNA"/>
</dbReference>
<dbReference type="Proteomes" id="UP000307790">
    <property type="component" value="Unassembled WGS sequence"/>
</dbReference>
<evidence type="ECO:0000313" key="2">
    <source>
        <dbReference type="Proteomes" id="UP000307790"/>
    </source>
</evidence>
<sequence>MKNWILPLIFISAAFISGILFNKYQHDGYLERGFYEGMVSSQGASAAYLASAKDLNMLNKHALNSICRAKEELESFIINPPNKKAIAVYQMKDDLKTINSFLGHQNEDVCEIRK</sequence>
<dbReference type="RefSeq" id="WP_138320669.1">
    <property type="nucleotide sequence ID" value="NZ_VCBC01000014.1"/>
</dbReference>
<evidence type="ECO:0000313" key="1">
    <source>
        <dbReference type="EMBL" id="TLU61887.1"/>
    </source>
</evidence>
<dbReference type="AlphaFoldDB" id="A0A5R9IKR3"/>
<protein>
    <submittedName>
        <fullName evidence="1">Uncharacterized protein</fullName>
    </submittedName>
</protein>
<reference evidence="1 2" key="1">
    <citation type="submission" date="2019-05" db="EMBL/GenBank/DDBJ databases">
        <title>Genome sequences of Thalassotalea litorea 1K03283.</title>
        <authorList>
            <person name="Zhang D."/>
        </authorList>
    </citation>
    <scope>NUCLEOTIDE SEQUENCE [LARGE SCALE GENOMIC DNA]</scope>
    <source>
        <strain evidence="1 2">MCCC 1K03283</strain>
    </source>
</reference>
<accession>A0A5R9IKR3</accession>
<comment type="caution">
    <text evidence="1">The sequence shown here is derived from an EMBL/GenBank/DDBJ whole genome shotgun (WGS) entry which is preliminary data.</text>
</comment>
<proteinExistence type="predicted"/>